<dbReference type="Gene3D" id="3.30.300.30">
    <property type="match status" value="1"/>
</dbReference>
<accession>B7Q4H2</accession>
<feature type="non-terminal residue" evidence="2">
    <location>
        <position position="124"/>
    </location>
</feature>
<dbReference type="EC" id="1.13.12.7" evidence="2"/>
<dbReference type="SUPFAM" id="SSF56801">
    <property type="entry name" value="Acetyl-CoA synthetase-like"/>
    <property type="match status" value="1"/>
</dbReference>
<gene>
    <name evidence="2" type="ORF">IscW_ISCW010956</name>
</gene>
<dbReference type="Proteomes" id="UP000001555">
    <property type="component" value="Unassembled WGS sequence"/>
</dbReference>
<dbReference type="OrthoDB" id="6504669at2759"/>
<dbReference type="InterPro" id="IPR045851">
    <property type="entry name" value="AMP-bd_C_sf"/>
</dbReference>
<keyword evidence="2" id="KW-0436">Ligase</keyword>
<reference evidence="2 4" key="1">
    <citation type="submission" date="2008-03" db="EMBL/GenBank/DDBJ databases">
        <title>Annotation of Ixodes scapularis.</title>
        <authorList>
            <consortium name="Ixodes scapularis Genome Project Consortium"/>
            <person name="Caler E."/>
            <person name="Hannick L.I."/>
            <person name="Bidwell S."/>
            <person name="Joardar V."/>
            <person name="Thiagarajan M."/>
            <person name="Amedeo P."/>
            <person name="Galinsky K.J."/>
            <person name="Schobel S."/>
            <person name="Inman J."/>
            <person name="Hostetler J."/>
            <person name="Miller J."/>
            <person name="Hammond M."/>
            <person name="Megy K."/>
            <person name="Lawson D."/>
            <person name="Kodira C."/>
            <person name="Sutton G."/>
            <person name="Meyer J."/>
            <person name="Hill C.A."/>
            <person name="Birren B."/>
            <person name="Nene V."/>
            <person name="Collins F."/>
            <person name="Alarcon-Chaidez F."/>
            <person name="Wikel S."/>
            <person name="Strausberg R."/>
        </authorList>
    </citation>
    <scope>NUCLEOTIDE SEQUENCE [LARGE SCALE GENOMIC DNA]</scope>
    <source>
        <strain evidence="4">Wikel</strain>
        <strain evidence="2">Wikel colony</strain>
    </source>
</reference>
<name>B7Q4H2_IXOSC</name>
<protein>
    <submittedName>
        <fullName evidence="2 3">AMP dependent CoA ligase, putative</fullName>
        <ecNumber evidence="2">1.13.12.7</ecNumber>
    </submittedName>
</protein>
<dbReference type="PANTHER" id="PTHR24096:SF422">
    <property type="entry name" value="BCDNA.GH02901"/>
    <property type="match status" value="1"/>
</dbReference>
<keyword evidence="4" id="KW-1185">Reference proteome</keyword>
<dbReference type="EMBL" id="ABJB010440714">
    <property type="status" value="NOT_ANNOTATED_CDS"/>
    <property type="molecule type" value="Genomic_DNA"/>
</dbReference>
<dbReference type="AlphaFoldDB" id="B7Q4H2"/>
<organism>
    <name type="scientific">Ixodes scapularis</name>
    <name type="common">Black-legged tick</name>
    <name type="synonym">Deer tick</name>
    <dbReference type="NCBI Taxonomy" id="6945"/>
    <lineage>
        <taxon>Eukaryota</taxon>
        <taxon>Metazoa</taxon>
        <taxon>Ecdysozoa</taxon>
        <taxon>Arthropoda</taxon>
        <taxon>Chelicerata</taxon>
        <taxon>Arachnida</taxon>
        <taxon>Acari</taxon>
        <taxon>Parasitiformes</taxon>
        <taxon>Ixodida</taxon>
        <taxon>Ixodoidea</taxon>
        <taxon>Ixodidae</taxon>
        <taxon>Ixodinae</taxon>
        <taxon>Ixodes</taxon>
    </lineage>
</organism>
<dbReference type="InterPro" id="IPR025110">
    <property type="entry name" value="AMP-bd_C"/>
</dbReference>
<dbReference type="PaxDb" id="6945-B7Q4H2"/>
<dbReference type="GO" id="GO:0016491">
    <property type="term" value="F:oxidoreductase activity"/>
    <property type="evidence" value="ECO:0007669"/>
    <property type="project" value="UniProtKB-KW"/>
</dbReference>
<dbReference type="EMBL" id="DS855706">
    <property type="protein sequence ID" value="EEC13744.1"/>
    <property type="molecule type" value="Genomic_DNA"/>
</dbReference>
<evidence type="ECO:0000313" key="3">
    <source>
        <dbReference type="EnsemblMetazoa" id="ISCW010956-PA"/>
    </source>
</evidence>
<reference evidence="3" key="2">
    <citation type="submission" date="2020-05" db="UniProtKB">
        <authorList>
            <consortium name="EnsemblMetazoa"/>
        </authorList>
    </citation>
    <scope>IDENTIFICATION</scope>
    <source>
        <strain evidence="3">wikel</strain>
    </source>
</reference>
<dbReference type="VEuPathDB" id="VectorBase:ISCW010956"/>
<dbReference type="Pfam" id="PF13193">
    <property type="entry name" value="AMP-binding_C"/>
    <property type="match status" value="1"/>
</dbReference>
<proteinExistence type="predicted"/>
<evidence type="ECO:0000259" key="1">
    <source>
        <dbReference type="Pfam" id="PF13193"/>
    </source>
</evidence>
<dbReference type="PANTHER" id="PTHR24096">
    <property type="entry name" value="LONG-CHAIN-FATTY-ACID--COA LIGASE"/>
    <property type="match status" value="1"/>
</dbReference>
<dbReference type="HOGENOM" id="CLU_000022_17_6_1"/>
<dbReference type="STRING" id="6945.B7Q4H2"/>
<keyword evidence="2" id="KW-0560">Oxidoreductase</keyword>
<feature type="domain" description="AMP-binding enzyme C-terminal" evidence="1">
    <location>
        <begin position="34"/>
        <end position="114"/>
    </location>
</feature>
<feature type="non-terminal residue" evidence="2">
    <location>
        <position position="1"/>
    </location>
</feature>
<dbReference type="GO" id="GO:0016874">
    <property type="term" value="F:ligase activity"/>
    <property type="evidence" value="ECO:0007669"/>
    <property type="project" value="UniProtKB-KW"/>
</dbReference>
<dbReference type="VEuPathDB" id="VectorBase:ISCP_014534"/>
<dbReference type="EnsemblMetazoa" id="ISCW010956-RA">
    <property type="protein sequence ID" value="ISCW010956-PA"/>
    <property type="gene ID" value="ISCW010956"/>
</dbReference>
<dbReference type="VEuPathDB" id="VectorBase:ISCI010956"/>
<evidence type="ECO:0000313" key="4">
    <source>
        <dbReference type="Proteomes" id="UP000001555"/>
    </source>
</evidence>
<sequence length="124" mass="13996">GDIAYYDQDGRVYFVDRLKEFIKCMNDKAYPSELENLLLKNHDEIAEVAVAGLPHDEHIEVAAAFVVLKESHKKDRKTTAAEMKKTVSGEGETWKHLHGGVYFLDHLPRTPTGKVKRAALKAYA</sequence>
<evidence type="ECO:0000313" key="2">
    <source>
        <dbReference type="EMBL" id="EEC13744.1"/>
    </source>
</evidence>